<proteinExistence type="predicted"/>
<feature type="compositionally biased region" description="Basic and acidic residues" evidence="1">
    <location>
        <begin position="15"/>
        <end position="46"/>
    </location>
</feature>
<name>A0ABC8KKR3_ERUVS</name>
<feature type="compositionally biased region" description="Polar residues" evidence="1">
    <location>
        <begin position="91"/>
        <end position="101"/>
    </location>
</feature>
<organism evidence="2 3">
    <name type="scientific">Eruca vesicaria subsp. sativa</name>
    <name type="common">Garden rocket</name>
    <name type="synonym">Eruca sativa</name>
    <dbReference type="NCBI Taxonomy" id="29727"/>
    <lineage>
        <taxon>Eukaryota</taxon>
        <taxon>Viridiplantae</taxon>
        <taxon>Streptophyta</taxon>
        <taxon>Embryophyta</taxon>
        <taxon>Tracheophyta</taxon>
        <taxon>Spermatophyta</taxon>
        <taxon>Magnoliopsida</taxon>
        <taxon>eudicotyledons</taxon>
        <taxon>Gunneridae</taxon>
        <taxon>Pentapetalae</taxon>
        <taxon>rosids</taxon>
        <taxon>malvids</taxon>
        <taxon>Brassicales</taxon>
        <taxon>Brassicaceae</taxon>
        <taxon>Brassiceae</taxon>
        <taxon>Eruca</taxon>
    </lineage>
</organism>
<sequence>MAPKTHFSGNTNKEGAPEKKNESVEEKKKPTVEKKKAAAKKKDSALKKQGAKKIQTTKKKRKRDSGVDGGSSSNPIKRSRTATPPEHQADLNHSPTLSADSLSLDDREATPSPSLTIESQKSPTLIPSEADNSRQAPINSNNRESRSPEAAINNDVQRT</sequence>
<feature type="non-terminal residue" evidence="2">
    <location>
        <position position="159"/>
    </location>
</feature>
<evidence type="ECO:0000313" key="3">
    <source>
        <dbReference type="Proteomes" id="UP001642260"/>
    </source>
</evidence>
<dbReference type="EMBL" id="CAKOAT010260043">
    <property type="protein sequence ID" value="CAH8359114.1"/>
    <property type="molecule type" value="Genomic_DNA"/>
</dbReference>
<feature type="compositionally biased region" description="Polar residues" evidence="1">
    <location>
        <begin position="111"/>
        <end position="125"/>
    </location>
</feature>
<feature type="compositionally biased region" description="Polar residues" evidence="1">
    <location>
        <begin position="133"/>
        <end position="142"/>
    </location>
</feature>
<dbReference type="Proteomes" id="UP001642260">
    <property type="component" value="Unassembled WGS sequence"/>
</dbReference>
<evidence type="ECO:0000256" key="1">
    <source>
        <dbReference type="SAM" id="MobiDB-lite"/>
    </source>
</evidence>
<feature type="compositionally biased region" description="Basic residues" evidence="1">
    <location>
        <begin position="49"/>
        <end position="63"/>
    </location>
</feature>
<comment type="caution">
    <text evidence="2">The sequence shown here is derived from an EMBL/GenBank/DDBJ whole genome shotgun (WGS) entry which is preliminary data.</text>
</comment>
<dbReference type="AlphaFoldDB" id="A0ABC8KKR3"/>
<accession>A0ABC8KKR3</accession>
<evidence type="ECO:0000313" key="2">
    <source>
        <dbReference type="EMBL" id="CAH8359114.1"/>
    </source>
</evidence>
<reference evidence="2 3" key="1">
    <citation type="submission" date="2022-03" db="EMBL/GenBank/DDBJ databases">
        <authorList>
            <person name="Macdonald S."/>
            <person name="Ahmed S."/>
            <person name="Newling K."/>
        </authorList>
    </citation>
    <scope>NUCLEOTIDE SEQUENCE [LARGE SCALE GENOMIC DNA]</scope>
</reference>
<gene>
    <name evidence="2" type="ORF">ERUC_LOCUS24870</name>
</gene>
<keyword evidence="3" id="KW-1185">Reference proteome</keyword>
<feature type="region of interest" description="Disordered" evidence="1">
    <location>
        <begin position="1"/>
        <end position="159"/>
    </location>
</feature>
<protein>
    <submittedName>
        <fullName evidence="2">Uncharacterized protein</fullName>
    </submittedName>
</protein>